<dbReference type="OrthoDB" id="10282729at2759"/>
<gene>
    <name evidence="1" type="ORF">P167DRAFT_536272</name>
</gene>
<proteinExistence type="predicted"/>
<name>A0A3N4KQW0_9PEZI</name>
<dbReference type="Proteomes" id="UP000277580">
    <property type="component" value="Unassembled WGS sequence"/>
</dbReference>
<dbReference type="EMBL" id="ML119132">
    <property type="protein sequence ID" value="RPB11878.1"/>
    <property type="molecule type" value="Genomic_DNA"/>
</dbReference>
<accession>A0A3N4KQW0</accession>
<evidence type="ECO:0000313" key="1">
    <source>
        <dbReference type="EMBL" id="RPB11878.1"/>
    </source>
</evidence>
<protein>
    <submittedName>
        <fullName evidence="1">Uncharacterized protein</fullName>
    </submittedName>
</protein>
<dbReference type="InParanoid" id="A0A3N4KQW0"/>
<evidence type="ECO:0000313" key="2">
    <source>
        <dbReference type="Proteomes" id="UP000277580"/>
    </source>
</evidence>
<organism evidence="1 2">
    <name type="scientific">Morchella conica CCBAS932</name>
    <dbReference type="NCBI Taxonomy" id="1392247"/>
    <lineage>
        <taxon>Eukaryota</taxon>
        <taxon>Fungi</taxon>
        <taxon>Dikarya</taxon>
        <taxon>Ascomycota</taxon>
        <taxon>Pezizomycotina</taxon>
        <taxon>Pezizomycetes</taxon>
        <taxon>Pezizales</taxon>
        <taxon>Morchellaceae</taxon>
        <taxon>Morchella</taxon>
    </lineage>
</organism>
<dbReference type="AlphaFoldDB" id="A0A3N4KQW0"/>
<keyword evidence="2" id="KW-1185">Reference proteome</keyword>
<reference evidence="1 2" key="1">
    <citation type="journal article" date="2018" name="Nat. Ecol. Evol.">
        <title>Pezizomycetes genomes reveal the molecular basis of ectomycorrhizal truffle lifestyle.</title>
        <authorList>
            <person name="Murat C."/>
            <person name="Payen T."/>
            <person name="Noel B."/>
            <person name="Kuo A."/>
            <person name="Morin E."/>
            <person name="Chen J."/>
            <person name="Kohler A."/>
            <person name="Krizsan K."/>
            <person name="Balestrini R."/>
            <person name="Da Silva C."/>
            <person name="Montanini B."/>
            <person name="Hainaut M."/>
            <person name="Levati E."/>
            <person name="Barry K.W."/>
            <person name="Belfiori B."/>
            <person name="Cichocki N."/>
            <person name="Clum A."/>
            <person name="Dockter R.B."/>
            <person name="Fauchery L."/>
            <person name="Guy J."/>
            <person name="Iotti M."/>
            <person name="Le Tacon F."/>
            <person name="Lindquist E.A."/>
            <person name="Lipzen A."/>
            <person name="Malagnac F."/>
            <person name="Mello A."/>
            <person name="Molinier V."/>
            <person name="Miyauchi S."/>
            <person name="Poulain J."/>
            <person name="Riccioni C."/>
            <person name="Rubini A."/>
            <person name="Sitrit Y."/>
            <person name="Splivallo R."/>
            <person name="Traeger S."/>
            <person name="Wang M."/>
            <person name="Zifcakova L."/>
            <person name="Wipf D."/>
            <person name="Zambonelli A."/>
            <person name="Paolocci F."/>
            <person name="Nowrousian M."/>
            <person name="Ottonello S."/>
            <person name="Baldrian P."/>
            <person name="Spatafora J.W."/>
            <person name="Henrissat B."/>
            <person name="Nagy L.G."/>
            <person name="Aury J.M."/>
            <person name="Wincker P."/>
            <person name="Grigoriev I.V."/>
            <person name="Bonfante P."/>
            <person name="Martin F.M."/>
        </authorList>
    </citation>
    <scope>NUCLEOTIDE SEQUENCE [LARGE SCALE GENOMIC DNA]</scope>
    <source>
        <strain evidence="1 2">CCBAS932</strain>
    </source>
</reference>
<sequence>MKLLLRLGSRVSARSMIPNLPQLARTRALTISHSTYYARKVPHRAATLNKFRQQESIASISHTEEIDYDALLEEKLMQNAEALENVTDEQLAYWDSEGFGKLLSEYPAIALNIRVPPGAPVAEVDDEMAADLAIELYVAGYPAELMQSPDAQERFAKMMTKLIEESIPVIKEGLRIGWLAPVDKKVAAVLDSA</sequence>